<accession>A0A3S8U1T6</accession>
<dbReference type="AlphaFoldDB" id="A0A3S8U1T6"/>
<dbReference type="InterPro" id="IPR037523">
    <property type="entry name" value="VOC_core"/>
</dbReference>
<feature type="domain" description="VOC" evidence="2">
    <location>
        <begin position="62"/>
        <end position="184"/>
    </location>
</feature>
<sequence>MASDGRPRQPPRRTAPAVRGSHRRTGRAHQPSRHPWRWPGHIPPPAGTLDRRLSRGITLAPHISALALVVPDYDSAIAFYVGKLGFRLTEDIPQGPKRWVTVEPPGGGARLVLAKAEGDRQTAAIGNQTGGRVFLFLQTDDFARDHAAFTAAGVVFEEAPRHEPYGTVAVWRDPFGNRWDLIGPVSA</sequence>
<dbReference type="Pfam" id="PF00903">
    <property type="entry name" value="Glyoxalase"/>
    <property type="match status" value="1"/>
</dbReference>
<dbReference type="PROSITE" id="PS51819">
    <property type="entry name" value="VOC"/>
    <property type="match status" value="1"/>
</dbReference>
<evidence type="ECO:0000256" key="1">
    <source>
        <dbReference type="SAM" id="MobiDB-lite"/>
    </source>
</evidence>
<dbReference type="PANTHER" id="PTHR36437">
    <property type="entry name" value="GLYOXALASE/BLEOMYCIN RESISTANCE PROTEIN/DIOXYGENASE"/>
    <property type="match status" value="1"/>
</dbReference>
<evidence type="ECO:0000313" key="3">
    <source>
        <dbReference type="EMBL" id="AZL57548.1"/>
    </source>
</evidence>
<keyword evidence="4" id="KW-1185">Reference proteome</keyword>
<dbReference type="InterPro" id="IPR004360">
    <property type="entry name" value="Glyas_Fos-R_dOase_dom"/>
</dbReference>
<reference evidence="3 4" key="1">
    <citation type="submission" date="2018-12" db="EMBL/GenBank/DDBJ databases">
        <title>Complete genome sequencing of Tabrizicola sp. K13M18.</title>
        <authorList>
            <person name="Bae J.-W."/>
        </authorList>
    </citation>
    <scope>NUCLEOTIDE SEQUENCE [LARGE SCALE GENOMIC DNA]</scope>
    <source>
        <strain evidence="3 4">K13M18</strain>
    </source>
</reference>
<organism evidence="3 4">
    <name type="scientific">Tabrizicola piscis</name>
    <dbReference type="NCBI Taxonomy" id="2494374"/>
    <lineage>
        <taxon>Bacteria</taxon>
        <taxon>Pseudomonadati</taxon>
        <taxon>Pseudomonadota</taxon>
        <taxon>Alphaproteobacteria</taxon>
        <taxon>Rhodobacterales</taxon>
        <taxon>Paracoccaceae</taxon>
        <taxon>Tabrizicola</taxon>
    </lineage>
</organism>
<dbReference type="PANTHER" id="PTHR36437:SF2">
    <property type="entry name" value="GLYOXALASE_BLEOMYCIN RESISTANCE PROTEIN_DIOXYGENASE"/>
    <property type="match status" value="1"/>
</dbReference>
<evidence type="ECO:0000313" key="4">
    <source>
        <dbReference type="Proteomes" id="UP000282002"/>
    </source>
</evidence>
<name>A0A3S8U1T6_9RHOB</name>
<dbReference type="Proteomes" id="UP000282002">
    <property type="component" value="Chromosome"/>
</dbReference>
<protein>
    <submittedName>
        <fullName evidence="3">VOC family protein</fullName>
    </submittedName>
</protein>
<gene>
    <name evidence="3" type="ORF">EI545_01030</name>
</gene>
<dbReference type="OrthoDB" id="9794917at2"/>
<evidence type="ECO:0000259" key="2">
    <source>
        <dbReference type="PROSITE" id="PS51819"/>
    </source>
</evidence>
<dbReference type="Gene3D" id="3.10.180.10">
    <property type="entry name" value="2,3-Dihydroxybiphenyl 1,2-Dioxygenase, domain 1"/>
    <property type="match status" value="1"/>
</dbReference>
<dbReference type="EMBL" id="CP034328">
    <property type="protein sequence ID" value="AZL57548.1"/>
    <property type="molecule type" value="Genomic_DNA"/>
</dbReference>
<proteinExistence type="predicted"/>
<dbReference type="CDD" id="cd07263">
    <property type="entry name" value="VOC_like"/>
    <property type="match status" value="1"/>
</dbReference>
<dbReference type="SUPFAM" id="SSF54593">
    <property type="entry name" value="Glyoxalase/Bleomycin resistance protein/Dihydroxybiphenyl dioxygenase"/>
    <property type="match status" value="1"/>
</dbReference>
<dbReference type="KEGG" id="taw:EI545_01030"/>
<dbReference type="InterPro" id="IPR029068">
    <property type="entry name" value="Glyas_Bleomycin-R_OHBP_Dase"/>
</dbReference>
<feature type="compositionally biased region" description="Basic residues" evidence="1">
    <location>
        <begin position="20"/>
        <end position="36"/>
    </location>
</feature>
<feature type="region of interest" description="Disordered" evidence="1">
    <location>
        <begin position="1"/>
        <end position="49"/>
    </location>
</feature>